<dbReference type="FunFam" id="2.60.40.10:FF:000616">
    <property type="entry name" value="PKHD1 like 1"/>
    <property type="match status" value="2"/>
</dbReference>
<dbReference type="FunFam" id="2.160.20.10:FF:000070">
    <property type="entry name" value="PKHD1 like 1"/>
    <property type="match status" value="1"/>
</dbReference>
<dbReference type="FunFam" id="2.60.40.10:FF:001057">
    <property type="entry name" value="PKHD1 like 1"/>
    <property type="match status" value="1"/>
</dbReference>
<keyword evidence="16" id="KW-1185">Reference proteome</keyword>
<protein>
    <recommendedName>
        <fullName evidence="17">Fibrocystin-L</fullName>
    </recommendedName>
</protein>
<keyword evidence="10" id="KW-0325">Glycoprotein</keyword>
<evidence type="ECO:0000256" key="12">
    <source>
        <dbReference type="SAM" id="MobiDB-lite"/>
    </source>
</evidence>
<dbReference type="FunFam" id="2.60.40.10:FF:001316">
    <property type="entry name" value="PKHD1 like 1"/>
    <property type="match status" value="1"/>
</dbReference>
<evidence type="ECO:0000256" key="8">
    <source>
        <dbReference type="ARBA" id="ARBA00022989"/>
    </source>
</evidence>
<dbReference type="SUPFAM" id="SSF49503">
    <property type="entry name" value="Cupredoxins"/>
    <property type="match status" value="1"/>
</dbReference>
<dbReference type="CDD" id="cd00603">
    <property type="entry name" value="IPT_PCSR"/>
    <property type="match status" value="9"/>
</dbReference>
<dbReference type="Gene3D" id="2.160.20.10">
    <property type="entry name" value="Single-stranded right-handed beta-helix, Pectin lyase-like"/>
    <property type="match status" value="1"/>
</dbReference>
<organism evidence="15 16">
    <name type="scientific">Pleurodeles waltl</name>
    <name type="common">Iberian ribbed newt</name>
    <dbReference type="NCBI Taxonomy" id="8319"/>
    <lineage>
        <taxon>Eukaryota</taxon>
        <taxon>Metazoa</taxon>
        <taxon>Chordata</taxon>
        <taxon>Craniata</taxon>
        <taxon>Vertebrata</taxon>
        <taxon>Euteleostomi</taxon>
        <taxon>Amphibia</taxon>
        <taxon>Batrachia</taxon>
        <taxon>Caudata</taxon>
        <taxon>Salamandroidea</taxon>
        <taxon>Salamandridae</taxon>
        <taxon>Pleurodelinae</taxon>
        <taxon>Pleurodeles</taxon>
    </lineage>
</organism>
<dbReference type="Gene3D" id="2.60.40.10">
    <property type="entry name" value="Immunoglobulins"/>
    <property type="match status" value="13"/>
</dbReference>
<evidence type="ECO:0000256" key="10">
    <source>
        <dbReference type="ARBA" id="ARBA00023180"/>
    </source>
</evidence>
<dbReference type="Gene3D" id="2.60.40.420">
    <property type="entry name" value="Cupredoxins - blue copper proteins"/>
    <property type="match status" value="1"/>
</dbReference>
<dbReference type="EMBL" id="JANPWB010000004">
    <property type="protein sequence ID" value="KAJ1193632.1"/>
    <property type="molecule type" value="Genomic_DNA"/>
</dbReference>
<dbReference type="SUPFAM" id="SSF56988">
    <property type="entry name" value="Anthrax protective antigen"/>
    <property type="match status" value="1"/>
</dbReference>
<dbReference type="InterPro" id="IPR011050">
    <property type="entry name" value="Pectin_lyase_fold/virulence"/>
</dbReference>
<keyword evidence="8" id="KW-1133">Transmembrane helix</keyword>
<dbReference type="FunFam" id="2.60.40.10:FF:001552">
    <property type="entry name" value="PKHD1 like 1"/>
    <property type="match status" value="1"/>
</dbReference>
<evidence type="ECO:0000256" key="2">
    <source>
        <dbReference type="ARBA" id="ARBA00004236"/>
    </source>
</evidence>
<evidence type="ECO:0000256" key="11">
    <source>
        <dbReference type="ARBA" id="ARBA00023273"/>
    </source>
</evidence>
<dbReference type="PANTHER" id="PTHR46769">
    <property type="entry name" value="POLYCYSTIC KIDNEY AND HEPATIC DISEASE 1 (AUTOSOMAL RECESSIVE)-LIKE 1"/>
    <property type="match status" value="1"/>
</dbReference>
<feature type="domain" description="G8" evidence="13">
    <location>
        <begin position="2231"/>
        <end position="2351"/>
    </location>
</feature>
<dbReference type="InterPro" id="IPR008972">
    <property type="entry name" value="Cupredoxin"/>
</dbReference>
<evidence type="ECO:0000259" key="13">
    <source>
        <dbReference type="PROSITE" id="PS51484"/>
    </source>
</evidence>
<keyword evidence="6" id="KW-0732">Signal</keyword>
<evidence type="ECO:0000313" key="16">
    <source>
        <dbReference type="Proteomes" id="UP001066276"/>
    </source>
</evidence>
<evidence type="ECO:0000256" key="3">
    <source>
        <dbReference type="ARBA" id="ARBA00004316"/>
    </source>
</evidence>
<evidence type="ECO:0000256" key="1">
    <source>
        <dbReference type="ARBA" id="ARBA00004167"/>
    </source>
</evidence>
<reference evidence="15" key="1">
    <citation type="journal article" date="2022" name="bioRxiv">
        <title>Sequencing and chromosome-scale assembly of the giantPleurodeles waltlgenome.</title>
        <authorList>
            <person name="Brown T."/>
            <person name="Elewa A."/>
            <person name="Iarovenko S."/>
            <person name="Subramanian E."/>
            <person name="Araus A.J."/>
            <person name="Petzold A."/>
            <person name="Susuki M."/>
            <person name="Suzuki K.-i.T."/>
            <person name="Hayashi T."/>
            <person name="Toyoda A."/>
            <person name="Oliveira C."/>
            <person name="Osipova E."/>
            <person name="Leigh N.D."/>
            <person name="Simon A."/>
            <person name="Yun M.H."/>
        </authorList>
    </citation>
    <scope>NUCLEOTIDE SEQUENCE</scope>
    <source>
        <strain evidence="15">20211129_DDA</strain>
        <tissue evidence="15">Liver</tissue>
    </source>
</reference>
<dbReference type="FunFam" id="2.60.40.10:FF:001165">
    <property type="entry name" value="PKHD1 like 1"/>
    <property type="match status" value="1"/>
</dbReference>
<dbReference type="SMART" id="SM01225">
    <property type="entry name" value="G8"/>
    <property type="match status" value="2"/>
</dbReference>
<evidence type="ECO:0008006" key="17">
    <source>
        <dbReference type="Google" id="ProtNLM"/>
    </source>
</evidence>
<keyword evidence="4" id="KW-1003">Cell membrane</keyword>
<accession>A0AAV7UYM3</accession>
<evidence type="ECO:0000256" key="9">
    <source>
        <dbReference type="ARBA" id="ARBA00023136"/>
    </source>
</evidence>
<dbReference type="InterPro" id="IPR013783">
    <property type="entry name" value="Ig-like_fold"/>
</dbReference>
<dbReference type="InterPro" id="IPR037524">
    <property type="entry name" value="PA14/GLEYA"/>
</dbReference>
<dbReference type="SUPFAM" id="SSF81296">
    <property type="entry name" value="E set domains"/>
    <property type="match status" value="14"/>
</dbReference>
<dbReference type="SMART" id="SM00710">
    <property type="entry name" value="PbH1"/>
    <property type="match status" value="10"/>
</dbReference>
<evidence type="ECO:0000256" key="7">
    <source>
        <dbReference type="ARBA" id="ARBA00022737"/>
    </source>
</evidence>
<dbReference type="GO" id="GO:0042995">
    <property type="term" value="C:cell projection"/>
    <property type="evidence" value="ECO:0007669"/>
    <property type="project" value="UniProtKB-SubCell"/>
</dbReference>
<dbReference type="Proteomes" id="UP001066276">
    <property type="component" value="Chromosome 2_2"/>
</dbReference>
<dbReference type="InterPro" id="IPR019316">
    <property type="entry name" value="G8_domain"/>
</dbReference>
<dbReference type="InterPro" id="IPR014756">
    <property type="entry name" value="Ig_E-set"/>
</dbReference>
<dbReference type="InterPro" id="IPR006626">
    <property type="entry name" value="PbH1"/>
</dbReference>
<dbReference type="InterPro" id="IPR002909">
    <property type="entry name" value="IPT_dom"/>
</dbReference>
<dbReference type="PROSITE" id="PS51484">
    <property type="entry name" value="G8"/>
    <property type="match status" value="2"/>
</dbReference>
<evidence type="ECO:0000313" key="15">
    <source>
        <dbReference type="EMBL" id="KAJ1193632.1"/>
    </source>
</evidence>
<feature type="domain" description="G8" evidence="13">
    <location>
        <begin position="3091"/>
        <end position="3223"/>
    </location>
</feature>
<dbReference type="InterPro" id="IPR052387">
    <property type="entry name" value="Fibrocystin"/>
</dbReference>
<dbReference type="Pfam" id="PF01833">
    <property type="entry name" value="TIG"/>
    <property type="match status" value="14"/>
</dbReference>
<evidence type="ECO:0000256" key="5">
    <source>
        <dbReference type="ARBA" id="ARBA00022692"/>
    </source>
</evidence>
<dbReference type="SUPFAM" id="SSF51126">
    <property type="entry name" value="Pectin lyase-like"/>
    <property type="match status" value="2"/>
</dbReference>
<comment type="subcellular location">
    <subcellularLocation>
        <location evidence="2">Cell membrane</location>
    </subcellularLocation>
    <subcellularLocation>
        <location evidence="3">Cell projection</location>
    </subcellularLocation>
    <subcellularLocation>
        <location evidence="1">Membrane</location>
        <topology evidence="1">Single-pass membrane protein</topology>
    </subcellularLocation>
</comment>
<comment type="caution">
    <text evidence="15">The sequence shown here is derived from an EMBL/GenBank/DDBJ whole genome shotgun (WGS) entry which is preliminary data.</text>
</comment>
<dbReference type="InterPro" id="IPR055401">
    <property type="entry name" value="CEMIP_beta-hel_dom"/>
</dbReference>
<feature type="region of interest" description="Disordered" evidence="12">
    <location>
        <begin position="3056"/>
        <end position="3076"/>
    </location>
</feature>
<dbReference type="Pfam" id="PF10162">
    <property type="entry name" value="G8"/>
    <property type="match status" value="2"/>
</dbReference>
<feature type="compositionally biased region" description="Basic and acidic residues" evidence="12">
    <location>
        <begin position="1578"/>
        <end position="1587"/>
    </location>
</feature>
<dbReference type="FunFam" id="2.60.40.10:FF:001292">
    <property type="entry name" value="PKHD1 like 1"/>
    <property type="match status" value="1"/>
</dbReference>
<keyword evidence="5" id="KW-0812">Transmembrane</keyword>
<feature type="region of interest" description="Disordered" evidence="12">
    <location>
        <begin position="1567"/>
        <end position="1591"/>
    </location>
</feature>
<gene>
    <name evidence="15" type="ORF">NDU88_002928</name>
</gene>
<evidence type="ECO:0000259" key="14">
    <source>
        <dbReference type="PROSITE" id="PS51820"/>
    </source>
</evidence>
<name>A0AAV7UYM3_PLEWA</name>
<evidence type="ECO:0000256" key="6">
    <source>
        <dbReference type="ARBA" id="ARBA00022729"/>
    </source>
</evidence>
<sequence length="4262" mass="463381">MINSGPAASRDSRNRAAAQPVLAVAHLRAPDEMGPTMAILHNLYPYLLWVLLTTTLTPAAGQTARITQIQPYYGGRNGAVRITISGEGFADSSQFDYSSDNNNNNEGNSVQMVSSTQSFPCDVEKDASHSNLLTCNTRAMPQGYYSVQVSVNGNLVPCYYWWYGCYYYADSYYTPSITSIAPLSGLPGSMITISGNIFTDVYGSSTAHSSNGVNARILRTYAGGMPCELLAPNSDTLYGLQLTSSNAGTMICKMTGTYVGHHNVSFIVDSLYGRSSPERNTYFVSSLNKIAMFQTYAVVSSISPSAGSIQGGSLLTVTGQYFDATDQPISVFVGGKSCEVQAHTDGAITCVAPTKPTEDQLNFTSVFPGGRGLMLQVWNNTNPSRLEDALMYNENTTGYAGASWVDSASYKWPLGQDAFVARLSGFFVPPKSDNYTFIIKGGVRFSLYFSQTGNPQNKVRIANGDNYWYYYWYSARSQAFLLQKGKEYYIEIYAQHYNNGYYTGFVEVGLFSEFSSYTNDQFVDAANEVQALESTSDVVLEKQVITLENWTMTNATEEVQAITIACAESCYLFSFALIYDTEKTIFLSADASDLEVESALNDLLSIKPDTVEVTKTDAIDEHIYTVTFHSHRGDFNLLNYEVAEGSNMTIDIVEQTKGIPSMQDFTLMWDGVPSQPIAAQASASEVQAAIKGMISSSCPDSIANVIENQYVKYFNNYETEAVGWSGARTTEIEAFCGRYTMKNPNYVFYSGYYTTGGQQYGAISLTSTNKFCFAYRGFLYPHIQLYFYYDGSDFTRRSQWEWFPYDFAQQDSWSYTCINLLDLIQTRYPEGTNYDLYIIYLQPRDAAHPLYVDAVYIGQTVTTDDQSAVRQRRLPALVSGGIAVHLIDDIHVDETQPSSPDADKQYTVTISSLGCVFDIPLLAVAFAQDYAIDGDNIGKYRGSTWPSNSVITVKRTQAASPPINGTFDIEAYGSIIRGLRVDISAVDLKFALQSIPEMGQVRVSEWYRRCSGYGRTIEWVTASGKQPILQVDDSNTTGINARTTASEHVQGGLLRRTILGDMLRTPHSQPQITVLINGIPSRCSGNCNYSWDPAKTPVISGIDPTEETVTEVEEGSGIGYLGLFEEGRNLTIIGSGFADSTGNDNTSVSIGPVRCPIISVSESKIVCRILSGKAGSFPVIVYIAERGLAQPEPNKTVRFTYKIHVSNISPDRGSPAGGTLLTITGSGFDEQSQVSVNGNPCEVIRRSLTEIQCITPPGQLGNTRVDVFVNGLNVTLTGHFLYTSAVYTSVITDVFPNTSSVLGNRNLTLFGSNFGNALADTRVYIGVGLCPVLEMNSTHVVCLLPSLPPGTYPVLLKVGNLGFASVSDPLKANITYILEVNSISPQHGSVYGGTKITITGSGFSTEPGINEVQLDSTPCQVTSSAAESLECIVQSRRAAHLVTNNGRDLFYGLGYAWSPAFLDISVGDTVTWQWEPQPSVVGLSYRVYSVSSPGSTVYDGEGFQSSGARQESGSYSYRFTSPGVYYYSSGSASNSNSFSLQGRVTVLPVPERKAQLHVRVGGQEALYNPAPAPAHRQPSAEDCRAQEPECSQLPNGTSSENTIFFEFSNCYSASITGITPSSGTLLDPITITGSGFSNISCANEVKIGSYPCLVFSSSEYELTCTVDPQNTMNIGVAEMVSLNVQNLGAAISTLAREFDRRFVLLPHIDSVTPSIGSLTGKTRLTIHGSGFAAQQSGIIVAMSGYPCAIVSVNYTDIECDSPEAYVERSLDLKVVINGIPAKCKGSCTFSYSTNVTSRISSVVPTILQNVSTELVIEGEGFGSRVEDILVYIGDEEIEATDITENNITCLVAPLPAGVYTLTVVVLSKGLATGRLTLSSPAAASLSPHSGSIKGGTPLLITGNGFATNRTRVTIDGNLCEILSVTPGELHCITPAHYEGAASVQILVNSVQYPPLSFTYAASHTPHITSIFPTTGVAGTTVTISGSGLGSVNSDVTVTIDKVACVVQSVNDSEVQCVIGNHMGGNFPVVFHHAVKGYAVSNIFFMYAFSIDTVFPNEGSFGGGQLLRVNGTGFDSNNSRVFICTSECRVNQALSNLSTLFCEVPPNNGTGDSESCSVRVINGGDSITYQSPYTYRASLTPTISDVMPRRGGTGGGTHLTITGTGFSSEDVDVTIAGDECAVLSANNTHIICRTAAHSPSQRTKVKVNIGGKGMAKLDHADFFYIDVWSSNYTWGGESPPEDGSLAVITQGQTILLDANTAVLKMLVIQGGTLMFDEADIELQAENILITEGGVLQIGTEGAPFQHKAIITLHGHLRSKELPLYGAKTLAVRGGILDLHGLPVPVTWTRLAQTAEARSSTLILQDAVTWKVGDEIVIASTGNRLSQRQNEKRIITQVSEDGRRLTISNPLTYKHLGISVSLTNGKVFEARAEVGLLTRNILIRGSDNVEWHDDIAACPEGFDPGEFATQTCFQGRFGEETGSDQFGGCIMFHAPQPNKQLAVGRIEYVEVFHAGQAFRLGRHPIHWHLMGDMQFTSYVRGCAIHQTYNRAVSIHNTHHLLVENNVIYDIMGGAFVIEDGIEHGNVLQYNLAVFVKQSTSLLNDDITPAAFWVTNPNNTIRHNAAAGGTHFGFWYRMHDHPDQPSYDPTICQKQIPLGEFYNNTVHSQGWFGIWIFESYFPTQGGTCYSSTPKPAVFDSLTTWNCQKGAEWTNGGALHFRNFLMVNNENAGIETKKILLDYVGGWGETNGAVIKNAIIVGYLDELGLGSSFCSSRGLILPFDEGLTVSSTKFINFDRSCAAIGVTSAAGVCTDRCGGWSAKFDGIQFVNTSNKAGFRWEHEIVLIDVDGSLTAGAAGRKVVPRSPLLNPLECSRSAEWSFGFDGFICNSSVSFHRLAVNNPSPSSLTGRNAILSNAYGVTTVPYASGWMALLPNANSINWYFHGAEFITNISYTATFYGFKPEDYVIISHNFTQRPDGFHIIDWRNGSQQLLNYSSNINGDWNFDNNTKTLAYLVAGQKNLRARRAIAGTLDPTMTNINVNLIVYRCYYKDCIPPPTQPPYQPNGGSSGGSSGGQSSDPAHPGFEINYWSNNSFWLNNSMSVPTNGSDVVIPAGKWVIADIQTPTLEKLTIYGVLELINLTEPSSGFKTVVLTATYISIQGGRLIGGWENNPFQGELHIVLKGNHSTPETPLPSGPIQGAKVLGVFGVLDLHGIPRSVYKTKLSQTASAGSRNISLVDEVDWMVGEDIVITTTSYDARQTETRRIVDVSHDRRILTLNQSLSFGHIAETHQVAGTNVSYTLAADVGLLSRNIKIIGEDYPGWYQESFGARVLVSRFTANGRVYRGSARIKNVEFYHSGQEGHRDEYDPRYSLAFLNLNEVQPNESYVQGCAFHNGFSPAIGVFGTNGLNIDDNIIHFTVGEGIRLWGQRNKARRNLVTLAICPSTYQVQKEINSNLLWHAGIEINNGRQIVLQDNIVAGFERVAYRINGEPCSGASNSVEQWSNNEAHGGLYGVYMQGDGLPGCSLIQGFTLWRCWDYGIYFQTAQSVQIKNVSLVDNGMGIFSIIYAPSATTHARSNKTVAIKSSLLVGSSPNFNCSDVLTNRDANIELSSAHRSTRPPNGGRSGICWPTFASGPNGAPGTSHAVLSSYNAITGLMTVEDSLFVGFKNVCSVETNVMFMTNPLNEDLQHPVHVSGIQMADTANEAKIFIHRPDVGKANPSDCVDMVCDAKRKALLKDLDGSLLGNPGAVVAQSEYQWGGVQSYGIGDYRIPKVMLTHLNGSRIPVKQIAPNKGIIRDSTCVYMSTWEGYNCSGLDYEMLVIESLDSDMETRRLSPVAVLGDGYIDLINGPQDHGWCSGSTCRKRISLFHSIVASGKHFDIFFTSTTPQKLRLMLLNADDTKAVRVAIYYSNPQRLDVFVNNAFVGPKNAEWNADRTDFTYKEPKYPEEFLPALNSATHGENYFDSTYQMLYILLRGSTPVEVRTSPLLMIGFNLPAMTVDQFYEGKNLVNNLAIFLKIPASKIRITKIIAASSKRRKRATGLSVTVQISDPPTLMTNDSANTTGQLQYAELQNISQSIAEAAVTGSLSSSLNITVASVAVKEPPPPPDDPKWQQLASTEVTERTEEAASFVSTVTKLVVITQPEAGFPGELLTQQPSIQAVDDNNICVAVDASALTLTAKLMNSENAYSTGGLTGNTTISFSSCWANYTDLVLVPSGTGYKIEFSLNNVLAQTKNFNSRSSAERSEGCITKWQSEKKELFQRK</sequence>
<evidence type="ECO:0000256" key="4">
    <source>
        <dbReference type="ARBA" id="ARBA00022475"/>
    </source>
</evidence>
<dbReference type="FunFam" id="2.60.40.10:FF:000857">
    <property type="entry name" value="PKHD1 like 1"/>
    <property type="match status" value="1"/>
</dbReference>
<keyword evidence="11" id="KW-0966">Cell projection</keyword>
<dbReference type="Pfam" id="PF24606">
    <property type="entry name" value="CEMIP_beta-hel"/>
    <property type="match status" value="2"/>
</dbReference>
<proteinExistence type="predicted"/>
<dbReference type="PROSITE" id="PS51820">
    <property type="entry name" value="PA14"/>
    <property type="match status" value="1"/>
</dbReference>
<keyword evidence="7" id="KW-0677">Repeat</keyword>
<dbReference type="InterPro" id="IPR012334">
    <property type="entry name" value="Pectin_lyas_fold"/>
</dbReference>
<dbReference type="PANTHER" id="PTHR46769:SF3">
    <property type="entry name" value="FIBROCYSTIN-L"/>
    <property type="match status" value="1"/>
</dbReference>
<dbReference type="SMART" id="SM00429">
    <property type="entry name" value="IPT"/>
    <property type="match status" value="11"/>
</dbReference>
<dbReference type="GO" id="GO:0005886">
    <property type="term" value="C:plasma membrane"/>
    <property type="evidence" value="ECO:0007669"/>
    <property type="project" value="UniProtKB-SubCell"/>
</dbReference>
<keyword evidence="9" id="KW-0472">Membrane</keyword>
<feature type="domain" description="PA14" evidence="14">
    <location>
        <begin position="368"/>
        <end position="527"/>
    </location>
</feature>